<dbReference type="Pfam" id="PF01863">
    <property type="entry name" value="YgjP-like"/>
    <property type="match status" value="1"/>
</dbReference>
<dbReference type="Proteomes" id="UP000680750">
    <property type="component" value="Chromosome"/>
</dbReference>
<dbReference type="CDD" id="cd07344">
    <property type="entry name" value="M48_yhfN_like"/>
    <property type="match status" value="1"/>
</dbReference>
<dbReference type="EMBL" id="AP023354">
    <property type="protein sequence ID" value="BCJ28896.1"/>
    <property type="molecule type" value="Genomic_DNA"/>
</dbReference>
<name>A0A810L3B2_9ACTN</name>
<feature type="region of interest" description="Disordered" evidence="1">
    <location>
        <begin position="177"/>
        <end position="199"/>
    </location>
</feature>
<dbReference type="KEGG" id="aser:Asera_30040"/>
<evidence type="ECO:0000313" key="4">
    <source>
        <dbReference type="Proteomes" id="UP000680750"/>
    </source>
</evidence>
<accession>A0A810L3B2</accession>
<proteinExistence type="predicted"/>
<evidence type="ECO:0000259" key="2">
    <source>
        <dbReference type="Pfam" id="PF01863"/>
    </source>
</evidence>
<dbReference type="PANTHER" id="PTHR30399:SF1">
    <property type="entry name" value="UTP PYROPHOSPHATASE"/>
    <property type="match status" value="1"/>
</dbReference>
<dbReference type="OrthoDB" id="9811177at2"/>
<feature type="region of interest" description="Disordered" evidence="1">
    <location>
        <begin position="1"/>
        <end position="22"/>
    </location>
</feature>
<evidence type="ECO:0000313" key="3">
    <source>
        <dbReference type="EMBL" id="BCJ28896.1"/>
    </source>
</evidence>
<dbReference type="GO" id="GO:0016787">
    <property type="term" value="F:hydrolase activity"/>
    <property type="evidence" value="ECO:0007669"/>
    <property type="project" value="UniProtKB-KW"/>
</dbReference>
<dbReference type="InterPro" id="IPR002725">
    <property type="entry name" value="YgjP-like_metallopeptidase"/>
</dbReference>
<dbReference type="PANTHER" id="PTHR30399">
    <property type="entry name" value="UNCHARACTERIZED PROTEIN YGJP"/>
    <property type="match status" value="1"/>
</dbReference>
<dbReference type="InterPro" id="IPR053136">
    <property type="entry name" value="UTP_pyrophosphatase-like"/>
</dbReference>
<dbReference type="RefSeq" id="WP_051802770.1">
    <property type="nucleotide sequence ID" value="NZ_AP023354.1"/>
</dbReference>
<sequence length="199" mass="22511">MTEHSGPPAGPDIEVRRSARRRSTVSAYRDGERVVVLIPARFSAREEREWVDRMVQRLERRERRTPRSDEQLLTRAGALARRYLPDHPAVAVPASVRWVGNQNGRWGSCTPADRTIRLSTRLAGMPEWVVDYVLFHELCHLVVAGHDARFWELMARYPRTERARGFLEGVSATAGLSLRDTDDEPTGLAPAPVPHEEVG</sequence>
<feature type="domain" description="YgjP-like metallopeptidase" evidence="2">
    <location>
        <begin position="99"/>
        <end position="163"/>
    </location>
</feature>
<dbReference type="Gene3D" id="3.30.2010.10">
    <property type="entry name" value="Metalloproteases ('zincins'), catalytic domain"/>
    <property type="match status" value="1"/>
</dbReference>
<keyword evidence="3" id="KW-0378">Hydrolase</keyword>
<reference evidence="3" key="1">
    <citation type="submission" date="2020-08" db="EMBL/GenBank/DDBJ databases">
        <title>Whole genome shotgun sequence of Actinocatenispora sera NBRC 101916.</title>
        <authorList>
            <person name="Komaki H."/>
            <person name="Tamura T."/>
        </authorList>
    </citation>
    <scope>NUCLEOTIDE SEQUENCE</scope>
    <source>
        <strain evidence="3">NBRC 101916</strain>
    </source>
</reference>
<organism evidence="3 4">
    <name type="scientific">Actinocatenispora sera</name>
    <dbReference type="NCBI Taxonomy" id="390989"/>
    <lineage>
        <taxon>Bacteria</taxon>
        <taxon>Bacillati</taxon>
        <taxon>Actinomycetota</taxon>
        <taxon>Actinomycetes</taxon>
        <taxon>Micromonosporales</taxon>
        <taxon>Micromonosporaceae</taxon>
        <taxon>Actinocatenispora</taxon>
    </lineage>
</organism>
<keyword evidence="4" id="KW-1185">Reference proteome</keyword>
<evidence type="ECO:0000256" key="1">
    <source>
        <dbReference type="SAM" id="MobiDB-lite"/>
    </source>
</evidence>
<gene>
    <name evidence="3" type="ORF">Asera_30040</name>
</gene>
<protein>
    <submittedName>
        <fullName evidence="3">Metal-dependent hydrolase</fullName>
    </submittedName>
</protein>
<dbReference type="AlphaFoldDB" id="A0A810L3B2"/>